<keyword evidence="1" id="KW-1133">Transmembrane helix</keyword>
<dbReference type="EMBL" id="CP036268">
    <property type="protein sequence ID" value="QDT38894.1"/>
    <property type="molecule type" value="Genomic_DNA"/>
</dbReference>
<organism evidence="2 3">
    <name type="scientific">Stratiformator vulcanicus</name>
    <dbReference type="NCBI Taxonomy" id="2527980"/>
    <lineage>
        <taxon>Bacteria</taxon>
        <taxon>Pseudomonadati</taxon>
        <taxon>Planctomycetota</taxon>
        <taxon>Planctomycetia</taxon>
        <taxon>Planctomycetales</taxon>
        <taxon>Planctomycetaceae</taxon>
        <taxon>Stratiformator</taxon>
    </lineage>
</organism>
<dbReference type="KEGG" id="svp:Pan189_32930"/>
<keyword evidence="1" id="KW-0812">Transmembrane</keyword>
<keyword evidence="3" id="KW-1185">Reference proteome</keyword>
<feature type="transmembrane region" description="Helical" evidence="1">
    <location>
        <begin position="34"/>
        <end position="53"/>
    </location>
</feature>
<evidence type="ECO:0000313" key="2">
    <source>
        <dbReference type="EMBL" id="QDT38894.1"/>
    </source>
</evidence>
<evidence type="ECO:0000313" key="3">
    <source>
        <dbReference type="Proteomes" id="UP000317318"/>
    </source>
</evidence>
<proteinExistence type="predicted"/>
<reference evidence="2 3" key="1">
    <citation type="submission" date="2019-02" db="EMBL/GenBank/DDBJ databases">
        <title>Deep-cultivation of Planctomycetes and their phenomic and genomic characterization uncovers novel biology.</title>
        <authorList>
            <person name="Wiegand S."/>
            <person name="Jogler M."/>
            <person name="Boedeker C."/>
            <person name="Pinto D."/>
            <person name="Vollmers J."/>
            <person name="Rivas-Marin E."/>
            <person name="Kohn T."/>
            <person name="Peeters S.H."/>
            <person name="Heuer A."/>
            <person name="Rast P."/>
            <person name="Oberbeckmann S."/>
            <person name="Bunk B."/>
            <person name="Jeske O."/>
            <person name="Meyerdierks A."/>
            <person name="Storesund J.E."/>
            <person name="Kallscheuer N."/>
            <person name="Luecker S."/>
            <person name="Lage O.M."/>
            <person name="Pohl T."/>
            <person name="Merkel B.J."/>
            <person name="Hornburger P."/>
            <person name="Mueller R.-W."/>
            <person name="Bruemmer F."/>
            <person name="Labrenz M."/>
            <person name="Spormann A.M."/>
            <person name="Op den Camp H."/>
            <person name="Overmann J."/>
            <person name="Amann R."/>
            <person name="Jetten M.S.M."/>
            <person name="Mascher T."/>
            <person name="Medema M.H."/>
            <person name="Devos D.P."/>
            <person name="Kaster A.-K."/>
            <person name="Ovreas L."/>
            <person name="Rohde M."/>
            <person name="Galperin M.Y."/>
            <person name="Jogler C."/>
        </authorList>
    </citation>
    <scope>NUCLEOTIDE SEQUENCE [LARGE SCALE GENOMIC DNA]</scope>
    <source>
        <strain evidence="2 3">Pan189</strain>
    </source>
</reference>
<gene>
    <name evidence="2" type="ORF">Pan189_32930</name>
</gene>
<name>A0A517R4U3_9PLAN</name>
<evidence type="ECO:0000256" key="1">
    <source>
        <dbReference type="SAM" id="Phobius"/>
    </source>
</evidence>
<keyword evidence="1" id="KW-0472">Membrane</keyword>
<protein>
    <submittedName>
        <fullName evidence="2">Uncharacterized protein</fullName>
    </submittedName>
</protein>
<dbReference type="AlphaFoldDB" id="A0A517R4U3"/>
<dbReference type="Proteomes" id="UP000317318">
    <property type="component" value="Chromosome"/>
</dbReference>
<dbReference type="RefSeq" id="WP_145364953.1">
    <property type="nucleotide sequence ID" value="NZ_CP036268.1"/>
</dbReference>
<sequence length="113" mass="12483">MPEKKPPRLYQLLVKLNLNDKPGVVGDPCLGFDLLGWVSSLIGIVTAATVTLLETLIFELHQSKNGMTGAFLLFMIGFPLITAIVDDKFIEPTRTEIRKAKATARRSRLASEN</sequence>
<accession>A0A517R4U3</accession>
<feature type="transmembrane region" description="Helical" evidence="1">
    <location>
        <begin position="65"/>
        <end position="85"/>
    </location>
</feature>